<reference evidence="2 3" key="1">
    <citation type="journal article" date="2016" name="Nat. Commun.">
        <title>Thousands of microbial genomes shed light on interconnected biogeochemical processes in an aquifer system.</title>
        <authorList>
            <person name="Anantharaman K."/>
            <person name="Brown C.T."/>
            <person name="Hug L.A."/>
            <person name="Sharon I."/>
            <person name="Castelle C.J."/>
            <person name="Probst A.J."/>
            <person name="Thomas B.C."/>
            <person name="Singh A."/>
            <person name="Wilkins M.J."/>
            <person name="Karaoz U."/>
            <person name="Brodie E.L."/>
            <person name="Williams K.H."/>
            <person name="Hubbard S.S."/>
            <person name="Banfield J.F."/>
        </authorList>
    </citation>
    <scope>NUCLEOTIDE SEQUENCE [LARGE SCALE GENOMIC DNA]</scope>
</reference>
<comment type="caution">
    <text evidence="2">The sequence shown here is derived from an EMBL/GenBank/DDBJ whole genome shotgun (WGS) entry which is preliminary data.</text>
</comment>
<dbReference type="PANTHER" id="PTHR48090">
    <property type="entry name" value="UNDECAPRENYL-PHOSPHATE 4-DEOXY-4-FORMAMIDO-L-ARABINOSE TRANSFERASE-RELATED"/>
    <property type="match status" value="1"/>
</dbReference>
<evidence type="ECO:0000313" key="3">
    <source>
        <dbReference type="Proteomes" id="UP000178449"/>
    </source>
</evidence>
<proteinExistence type="predicted"/>
<dbReference type="InterPro" id="IPR029044">
    <property type="entry name" value="Nucleotide-diphossugar_trans"/>
</dbReference>
<gene>
    <name evidence="2" type="ORF">A2527_12790</name>
</gene>
<dbReference type="InterPro" id="IPR050256">
    <property type="entry name" value="Glycosyltransferase_2"/>
</dbReference>
<dbReference type="PANTHER" id="PTHR48090:SF7">
    <property type="entry name" value="RFBJ PROTEIN"/>
    <property type="match status" value="1"/>
</dbReference>
<dbReference type="InterPro" id="IPR001173">
    <property type="entry name" value="Glyco_trans_2-like"/>
</dbReference>
<dbReference type="Proteomes" id="UP000178449">
    <property type="component" value="Unassembled WGS sequence"/>
</dbReference>
<sequence length="240" mass="27874">MKVTLAILALNELDGLKAIMPKIDPAWVDQIIMLDGNSTDGSIEWYQEQGYEYYVQKKKGIRHAWDEVYDKIKGEVLITFSPDGNSVPELLPPLIEKMKEGYDMVIVSRYKDEAVSEDDDIITAFGNWCFTNLVNVLFGSKYTDVMVMYRAYKTKLIFDLDLDKDYTYEFPERLFHTKISWEPLLSARAARLKLKIGEIPGDEPARIGGERKLQIIRWGSAYLYQIIRERFVRHKFGLEP</sequence>
<organism evidence="2 3">
    <name type="scientific">Candidatus Lambdaproteobacteria bacterium RIFOXYD2_FULL_50_16</name>
    <dbReference type="NCBI Taxonomy" id="1817772"/>
    <lineage>
        <taxon>Bacteria</taxon>
        <taxon>Pseudomonadati</taxon>
        <taxon>Pseudomonadota</taxon>
        <taxon>Candidatus Lambdaproteobacteria</taxon>
    </lineage>
</organism>
<protein>
    <submittedName>
        <fullName evidence="2">Histidinol phosphate phosphatase</fullName>
    </submittedName>
</protein>
<dbReference type="STRING" id="1817772.A2527_12790"/>
<accession>A0A1F6G9M1</accession>
<feature type="domain" description="Glycosyltransferase 2-like" evidence="1">
    <location>
        <begin position="29"/>
        <end position="119"/>
    </location>
</feature>
<dbReference type="Pfam" id="PF00535">
    <property type="entry name" value="Glycos_transf_2"/>
    <property type="match status" value="1"/>
</dbReference>
<evidence type="ECO:0000259" key="1">
    <source>
        <dbReference type="Pfam" id="PF00535"/>
    </source>
</evidence>
<evidence type="ECO:0000313" key="2">
    <source>
        <dbReference type="EMBL" id="OGG94820.1"/>
    </source>
</evidence>
<dbReference type="Gene3D" id="3.90.550.10">
    <property type="entry name" value="Spore Coat Polysaccharide Biosynthesis Protein SpsA, Chain A"/>
    <property type="match status" value="1"/>
</dbReference>
<dbReference type="AlphaFoldDB" id="A0A1F6G9M1"/>
<name>A0A1F6G9M1_9PROT</name>
<dbReference type="EMBL" id="MFNE01000033">
    <property type="protein sequence ID" value="OGG94820.1"/>
    <property type="molecule type" value="Genomic_DNA"/>
</dbReference>
<dbReference type="SUPFAM" id="SSF53448">
    <property type="entry name" value="Nucleotide-diphospho-sugar transferases"/>
    <property type="match status" value="1"/>
</dbReference>